<proteinExistence type="predicted"/>
<dbReference type="AlphaFoldDB" id="A0A6M5YXS1"/>
<dbReference type="RefSeq" id="WP_171473276.1">
    <property type="nucleotide sequence ID" value="NZ_CP053452.2"/>
</dbReference>
<protein>
    <recommendedName>
        <fullName evidence="3">Flagellar protein FliS</fullName>
    </recommendedName>
</protein>
<dbReference type="Proteomes" id="UP000503447">
    <property type="component" value="Chromosome"/>
</dbReference>
<organism evidence="1 2">
    <name type="scientific">Frigoriglobus tundricola</name>
    <dbReference type="NCBI Taxonomy" id="2774151"/>
    <lineage>
        <taxon>Bacteria</taxon>
        <taxon>Pseudomonadati</taxon>
        <taxon>Planctomycetota</taxon>
        <taxon>Planctomycetia</taxon>
        <taxon>Gemmatales</taxon>
        <taxon>Gemmataceae</taxon>
        <taxon>Frigoriglobus</taxon>
    </lineage>
</organism>
<dbReference type="InterPro" id="IPR036584">
    <property type="entry name" value="FliS_sf"/>
</dbReference>
<dbReference type="GO" id="GO:0044780">
    <property type="term" value="P:bacterial-type flagellum assembly"/>
    <property type="evidence" value="ECO:0007669"/>
    <property type="project" value="InterPro"/>
</dbReference>
<dbReference type="SUPFAM" id="SSF101116">
    <property type="entry name" value="Flagellar export chaperone FliS"/>
    <property type="match status" value="1"/>
</dbReference>
<dbReference type="Pfam" id="PF02561">
    <property type="entry name" value="FliS"/>
    <property type="match status" value="1"/>
</dbReference>
<keyword evidence="2" id="KW-1185">Reference proteome</keyword>
<dbReference type="EMBL" id="CP053452">
    <property type="protein sequence ID" value="QJW98003.1"/>
    <property type="molecule type" value="Genomic_DNA"/>
</dbReference>
<evidence type="ECO:0000313" key="2">
    <source>
        <dbReference type="Proteomes" id="UP000503447"/>
    </source>
</evidence>
<dbReference type="KEGG" id="ftj:FTUN_5583"/>
<evidence type="ECO:0000313" key="1">
    <source>
        <dbReference type="EMBL" id="QJW98003.1"/>
    </source>
</evidence>
<dbReference type="InterPro" id="IPR003713">
    <property type="entry name" value="FliS"/>
</dbReference>
<evidence type="ECO:0008006" key="3">
    <source>
        <dbReference type="Google" id="ProtNLM"/>
    </source>
</evidence>
<name>A0A6M5YXS1_9BACT</name>
<reference evidence="2" key="1">
    <citation type="submission" date="2020-05" db="EMBL/GenBank/DDBJ databases">
        <title>Frigoriglobus tundricola gen. nov., sp. nov., a psychrotolerant cellulolytic planctomycete of the family Gemmataceae with two divergent copies of 16S rRNA gene.</title>
        <authorList>
            <person name="Kulichevskaya I.S."/>
            <person name="Ivanova A.A."/>
            <person name="Naumoff D.G."/>
            <person name="Beletsky A.V."/>
            <person name="Rijpstra W.I.C."/>
            <person name="Sinninghe Damste J.S."/>
            <person name="Mardanov A.V."/>
            <person name="Ravin N.V."/>
            <person name="Dedysh S.N."/>
        </authorList>
    </citation>
    <scope>NUCLEOTIDE SEQUENCE [LARGE SCALE GENOMIC DNA]</scope>
    <source>
        <strain evidence="2">PL17</strain>
    </source>
</reference>
<accession>A0A6M5YXS1</accession>
<sequence length="140" mass="15530">MKPYQRYRRLDDAVHQTRMDALLALLDKVLERLDKAETALRAGNTTAAVPEIAKAQLIVVALASGVRAHVNTEINMTILRLYEFAVRHLTTPSLEGIATARTAIRTLRNGFEPLRTEANELERAGTIPALDRLQMVLATA</sequence>
<gene>
    <name evidence="1" type="ORF">FTUN_5583</name>
</gene>
<dbReference type="Gene3D" id="1.20.120.340">
    <property type="entry name" value="Flagellar protein FliS"/>
    <property type="match status" value="1"/>
</dbReference>